<feature type="region of interest" description="Disordered" evidence="1">
    <location>
        <begin position="1"/>
        <end position="115"/>
    </location>
</feature>
<proteinExistence type="predicted"/>
<organism evidence="2 3">
    <name type="scientific">Sphaerobolus stellatus (strain SS14)</name>
    <dbReference type="NCBI Taxonomy" id="990650"/>
    <lineage>
        <taxon>Eukaryota</taxon>
        <taxon>Fungi</taxon>
        <taxon>Dikarya</taxon>
        <taxon>Basidiomycota</taxon>
        <taxon>Agaricomycotina</taxon>
        <taxon>Agaricomycetes</taxon>
        <taxon>Phallomycetidae</taxon>
        <taxon>Geastrales</taxon>
        <taxon>Sphaerobolaceae</taxon>
        <taxon>Sphaerobolus</taxon>
    </lineage>
</organism>
<feature type="compositionally biased region" description="Polar residues" evidence="1">
    <location>
        <begin position="327"/>
        <end position="337"/>
    </location>
</feature>
<sequence>MAPKRKTLDEVPAGTSDATDSGSTPHVIGGNDPTLDPGKDPSQAASVASEMNTLHPTTWSTHVTDQLAHSASEQGTSEDPTQTPNPHGGSGDPPLPKTYSDYSEPSERSVLVDPDLKELALGDQIQEMLDTINEHMDELTSIHNMSCQAAQLLAKTNESNSALKARTRTLRTRPIAIREKYPTIAKGKSSIHPRDPNKNPNNEDLGPQPERPSNWSNVDEESTSDQTNQALGRALTELLAKTVILEWLYADEAPADHLNQAATTARSTRMDEDTRETVIWDNPHKSVRYVPFNGIKDNDTDSETTVRNHREGSVPFQQPDNRDILDMSNSESNNALV</sequence>
<evidence type="ECO:0000313" key="2">
    <source>
        <dbReference type="EMBL" id="KIJ22676.1"/>
    </source>
</evidence>
<dbReference type="EMBL" id="KN838017">
    <property type="protein sequence ID" value="KIJ22676.1"/>
    <property type="molecule type" value="Genomic_DNA"/>
</dbReference>
<feature type="compositionally biased region" description="Basic and acidic residues" evidence="1">
    <location>
        <begin position="296"/>
        <end position="312"/>
    </location>
</feature>
<accession>A0A0C9UAX7</accession>
<reference evidence="2 3" key="1">
    <citation type="submission" date="2014-06" db="EMBL/GenBank/DDBJ databases">
        <title>Evolutionary Origins and Diversification of the Mycorrhizal Mutualists.</title>
        <authorList>
            <consortium name="DOE Joint Genome Institute"/>
            <consortium name="Mycorrhizal Genomics Consortium"/>
            <person name="Kohler A."/>
            <person name="Kuo A."/>
            <person name="Nagy L.G."/>
            <person name="Floudas D."/>
            <person name="Copeland A."/>
            <person name="Barry K.W."/>
            <person name="Cichocki N."/>
            <person name="Veneault-Fourrey C."/>
            <person name="LaButti K."/>
            <person name="Lindquist E.A."/>
            <person name="Lipzen A."/>
            <person name="Lundell T."/>
            <person name="Morin E."/>
            <person name="Murat C."/>
            <person name="Riley R."/>
            <person name="Ohm R."/>
            <person name="Sun H."/>
            <person name="Tunlid A."/>
            <person name="Henrissat B."/>
            <person name="Grigoriev I.V."/>
            <person name="Hibbett D.S."/>
            <person name="Martin F."/>
        </authorList>
    </citation>
    <scope>NUCLEOTIDE SEQUENCE [LARGE SCALE GENOMIC DNA]</scope>
    <source>
        <strain evidence="2 3">SS14</strain>
    </source>
</reference>
<dbReference type="Proteomes" id="UP000054279">
    <property type="component" value="Unassembled WGS sequence"/>
</dbReference>
<dbReference type="HOGENOM" id="CLU_012886_6_0_1"/>
<keyword evidence="3" id="KW-1185">Reference proteome</keyword>
<dbReference type="AlphaFoldDB" id="A0A0C9UAX7"/>
<feature type="region of interest" description="Disordered" evidence="1">
    <location>
        <begin position="180"/>
        <end position="228"/>
    </location>
</feature>
<evidence type="ECO:0000256" key="1">
    <source>
        <dbReference type="SAM" id="MobiDB-lite"/>
    </source>
</evidence>
<feature type="region of interest" description="Disordered" evidence="1">
    <location>
        <begin position="291"/>
        <end position="337"/>
    </location>
</feature>
<gene>
    <name evidence="2" type="ORF">M422DRAFT_276863</name>
</gene>
<evidence type="ECO:0000313" key="3">
    <source>
        <dbReference type="Proteomes" id="UP000054279"/>
    </source>
</evidence>
<feature type="compositionally biased region" description="Polar residues" evidence="1">
    <location>
        <begin position="43"/>
        <end position="85"/>
    </location>
</feature>
<protein>
    <submittedName>
        <fullName evidence="2">Uncharacterized protein</fullName>
    </submittedName>
</protein>
<name>A0A0C9UAX7_SPHS4</name>